<reference evidence="6 7" key="1">
    <citation type="submission" date="2018-02" db="EMBL/GenBank/DDBJ databases">
        <title>Draft genome of wild Prunus yedoensis var. nudiflora.</title>
        <authorList>
            <person name="Baek S."/>
            <person name="Kim J.-H."/>
            <person name="Choi K."/>
            <person name="Kim G.-B."/>
            <person name="Cho A."/>
            <person name="Jang H."/>
            <person name="Shin C.-H."/>
            <person name="Yu H.-J."/>
            <person name="Mun J.-H."/>
        </authorList>
    </citation>
    <scope>NUCLEOTIDE SEQUENCE [LARGE SCALE GENOMIC DNA]</scope>
    <source>
        <strain evidence="7">cv. Jeju island</strain>
        <tissue evidence="6">Leaf</tissue>
    </source>
</reference>
<dbReference type="Proteomes" id="UP000250321">
    <property type="component" value="Unassembled WGS sequence"/>
</dbReference>
<dbReference type="Pfam" id="PF25453">
    <property type="entry name" value="DUF7898"/>
    <property type="match status" value="1"/>
</dbReference>
<proteinExistence type="predicted"/>
<dbReference type="InterPro" id="IPR014001">
    <property type="entry name" value="Helicase_ATP-bd"/>
</dbReference>
<dbReference type="GO" id="GO:0004386">
    <property type="term" value="F:helicase activity"/>
    <property type="evidence" value="ECO:0007669"/>
    <property type="project" value="UniProtKB-KW"/>
</dbReference>
<sequence>MASPPRSRINQFFASKKRKPLSPVLKYGRNEKDVNVKAEGSPSAKGTLDNYLLASQENNITSEPSYKVCDSLAQQDQVRRNLTSEIDNSLKDEFKQLPLSSQLHSEANDVSLANQKETSKGLTKVGDVAVGGNVKEYPVFTEGGDRAELKDFAADFLSLYCSDLRPNESSLSEMKVNDHKRQASPSLLDREDKTFKKRHCITNQSHVEHESSYSSEKSSEAMQSDCVDKNGVTIVNELLELQPTLKACSNTAKLSLDMFECYTPGSLTRKTSVRETPKSTRRSSSFSPGEAFWDDAIQLADGLCAQAAGVISVADGQYRSKSSCNLRNARCDGKSKEILDEGERMDKGGDTGPMGKHRKDLDKEVSPLPVKHFDFSCEDKNLDKSVPHHLDAYNLKSRAHVGGEQSESSLIDPRGLRNTMMIRCNKSQENQMISYQYTNSVNAVTNMKLDLTGQDMTSYSPVDEVVKLTGNHESDEASTPSSFVPLKDHLDLNSWLPPEICSLYRKKGISKLYPWQVDCLQVEGVLQRRNLVYCASTSAGKSFVAEILMLRRVLSSGTMAILVLPYVSICAEKAEHLDVLLEPLGKRVRSYYGNQGGGTLPKDTSVAVCTIEKANFLINRLLEEGRLSEIGIIVIDELHMVGDPSRGYLLELLLTKLRYAAGEGNSESSSGESSGMSSCKADPAHGLQIVGMSATMPNVAAVADWLQAALYQTEFRPVPLEEYIKVGNTLYKKKMEIVKTIPKATDLGGKDPDHVVELCNEVVQEGLSVLIFCSSRKGCESTARHVSKFLKPFSVNIRSDDSEFKDVTLAIDALRRCPAGLDPVLEETFLLVLLITMLGSRGLVRVLTATSTLAAGVNLPARRVIFRQPRIGRDFIDGTRYRQMAGRAGRTGIDTKGESDVVKSAQESLRWLCHGKFVEWNDDTKLYSTTPLGRAAFGSSLCPEESLIVLDDLSRAREGFVLASDLHLVYLVTPINVDMEPDWELYYERFMELSALDQSVGNRVGVTEPFLMRMAHGAPMRSSNRFRENMKALHGKYENRPGITNNTVLQDDQILRVCKRFYVALILSRLVQEAAITEVCEAFKVARGMVQALQENAGRFASMVTMFCERLGWHDLEGLVCKFQNRVSFGVRAEIVELTTIPYVKGSRARSLYKAGLRTPLAIAEASVPEIVKALFESSSWTEQEGSAQRRIHLGVAKKIKSGAHKIVLEKAEEARVAAFSAFKALGLDVPQFYRPVFSTGGGSPSMQGAGNSSGDNSTSSFPIVERMEHAAKPSLEGRVLSGKVALESRES</sequence>
<dbReference type="SMART" id="SM00487">
    <property type="entry name" value="DEXDc"/>
    <property type="match status" value="1"/>
</dbReference>
<evidence type="ECO:0000313" key="7">
    <source>
        <dbReference type="Proteomes" id="UP000250321"/>
    </source>
</evidence>
<dbReference type="STRING" id="2094558.A0A314UCZ5"/>
<dbReference type="GO" id="GO:0005524">
    <property type="term" value="F:ATP binding"/>
    <property type="evidence" value="ECO:0007669"/>
    <property type="project" value="UniProtKB-KW"/>
</dbReference>
<organism evidence="6 7">
    <name type="scientific">Prunus yedoensis var. nudiflora</name>
    <dbReference type="NCBI Taxonomy" id="2094558"/>
    <lineage>
        <taxon>Eukaryota</taxon>
        <taxon>Viridiplantae</taxon>
        <taxon>Streptophyta</taxon>
        <taxon>Embryophyta</taxon>
        <taxon>Tracheophyta</taxon>
        <taxon>Spermatophyta</taxon>
        <taxon>Magnoliopsida</taxon>
        <taxon>eudicotyledons</taxon>
        <taxon>Gunneridae</taxon>
        <taxon>Pentapetalae</taxon>
        <taxon>rosids</taxon>
        <taxon>fabids</taxon>
        <taxon>Rosales</taxon>
        <taxon>Rosaceae</taxon>
        <taxon>Amygdaloideae</taxon>
        <taxon>Amygdaleae</taxon>
        <taxon>Prunus</taxon>
    </lineage>
</organism>
<feature type="region of interest" description="Disordered" evidence="3">
    <location>
        <begin position="269"/>
        <end position="288"/>
    </location>
</feature>
<accession>A0A314UCZ5</accession>
<dbReference type="FunFam" id="3.40.50.300:FF:000968">
    <property type="entry name" value="Helicase and polymerase-containing protein TEBICHI"/>
    <property type="match status" value="1"/>
</dbReference>
<name>A0A314UCZ5_PRUYE</name>
<keyword evidence="1" id="KW-0547">Nucleotide-binding</keyword>
<dbReference type="Pfam" id="PF00270">
    <property type="entry name" value="DEAD"/>
    <property type="match status" value="1"/>
</dbReference>
<evidence type="ECO:0000256" key="1">
    <source>
        <dbReference type="ARBA" id="ARBA00022741"/>
    </source>
</evidence>
<dbReference type="InterPro" id="IPR048960">
    <property type="entry name" value="POLQ-like_helical"/>
</dbReference>
<feature type="domain" description="Helicase C-terminal" evidence="5">
    <location>
        <begin position="754"/>
        <end position="954"/>
    </location>
</feature>
<dbReference type="SUPFAM" id="SSF52540">
    <property type="entry name" value="P-loop containing nucleoside triphosphate hydrolases"/>
    <property type="match status" value="1"/>
</dbReference>
<dbReference type="PANTHER" id="PTHR10133">
    <property type="entry name" value="DNA POLYMERASE I"/>
    <property type="match status" value="1"/>
</dbReference>
<dbReference type="FunFam" id="1.10.3380.20:FF:000003">
    <property type="entry name" value="Helicase and polymerase-containing protein TEBICHI"/>
    <property type="match status" value="1"/>
</dbReference>
<evidence type="ECO:0000259" key="4">
    <source>
        <dbReference type="PROSITE" id="PS51192"/>
    </source>
</evidence>
<dbReference type="InterPro" id="IPR027417">
    <property type="entry name" value="P-loop_NTPase"/>
</dbReference>
<dbReference type="GO" id="GO:0003887">
    <property type="term" value="F:DNA-directed DNA polymerase activity"/>
    <property type="evidence" value="ECO:0007669"/>
    <property type="project" value="InterPro"/>
</dbReference>
<dbReference type="InterPro" id="IPR011545">
    <property type="entry name" value="DEAD/DEAH_box_helicase_dom"/>
</dbReference>
<dbReference type="SMART" id="SM00490">
    <property type="entry name" value="HELICc"/>
    <property type="match status" value="1"/>
</dbReference>
<dbReference type="InterPro" id="IPR057220">
    <property type="entry name" value="DUF7898"/>
</dbReference>
<dbReference type="EMBL" id="PJQY01003821">
    <property type="protein sequence ID" value="PQM34264.1"/>
    <property type="molecule type" value="Genomic_DNA"/>
</dbReference>
<keyword evidence="7" id="KW-1185">Reference proteome</keyword>
<dbReference type="InterPro" id="IPR002298">
    <property type="entry name" value="DNA_polymerase_A"/>
</dbReference>
<dbReference type="OrthoDB" id="2320933at2759"/>
<protein>
    <submittedName>
        <fullName evidence="6">Helicase and polymerase-containing protein TEBICHI isoform X1</fullName>
    </submittedName>
</protein>
<feature type="compositionally biased region" description="Polar residues" evidence="3">
    <location>
        <begin position="1245"/>
        <end position="1262"/>
    </location>
</feature>
<keyword evidence="6" id="KW-0347">Helicase</keyword>
<comment type="caution">
    <text evidence="6">The sequence shown here is derived from an EMBL/GenBank/DDBJ whole genome shotgun (WGS) entry which is preliminary data.</text>
</comment>
<dbReference type="PROSITE" id="PS51192">
    <property type="entry name" value="HELICASE_ATP_BIND_1"/>
    <property type="match status" value="1"/>
</dbReference>
<evidence type="ECO:0000313" key="6">
    <source>
        <dbReference type="EMBL" id="PQM34264.1"/>
    </source>
</evidence>
<dbReference type="FunFam" id="3.40.50.300:FF:001000">
    <property type="entry name" value="Helicase and polymerase-containing protein TEBICHI"/>
    <property type="match status" value="1"/>
</dbReference>
<dbReference type="Pfam" id="PF21099">
    <property type="entry name" value="POLQ_helical"/>
    <property type="match status" value="1"/>
</dbReference>
<dbReference type="PANTHER" id="PTHR10133:SF62">
    <property type="entry name" value="DNA POLYMERASE THETA"/>
    <property type="match status" value="1"/>
</dbReference>
<dbReference type="InterPro" id="IPR001650">
    <property type="entry name" value="Helicase_C-like"/>
</dbReference>
<keyword evidence="6" id="KW-0378">Hydrolase</keyword>
<keyword evidence="2" id="KW-0067">ATP-binding</keyword>
<dbReference type="CDD" id="cd18795">
    <property type="entry name" value="SF2_C_Ski2"/>
    <property type="match status" value="1"/>
</dbReference>
<dbReference type="GO" id="GO:0006261">
    <property type="term" value="P:DNA-templated DNA replication"/>
    <property type="evidence" value="ECO:0007669"/>
    <property type="project" value="InterPro"/>
</dbReference>
<feature type="region of interest" description="Disordered" evidence="3">
    <location>
        <begin position="342"/>
        <end position="361"/>
    </location>
</feature>
<evidence type="ECO:0000256" key="3">
    <source>
        <dbReference type="SAM" id="MobiDB-lite"/>
    </source>
</evidence>
<dbReference type="PROSITE" id="PS51194">
    <property type="entry name" value="HELICASE_CTER"/>
    <property type="match status" value="1"/>
</dbReference>
<evidence type="ECO:0000256" key="2">
    <source>
        <dbReference type="ARBA" id="ARBA00022840"/>
    </source>
</evidence>
<dbReference type="Gene3D" id="1.10.3380.20">
    <property type="match status" value="1"/>
</dbReference>
<dbReference type="Gene3D" id="3.40.50.300">
    <property type="entry name" value="P-loop containing nucleotide triphosphate hydrolases"/>
    <property type="match status" value="3"/>
</dbReference>
<gene>
    <name evidence="6" type="ORF">Pyn_29578</name>
</gene>
<feature type="domain" description="Helicase ATP-binding" evidence="4">
    <location>
        <begin position="522"/>
        <end position="714"/>
    </location>
</feature>
<evidence type="ECO:0000259" key="5">
    <source>
        <dbReference type="PROSITE" id="PS51194"/>
    </source>
</evidence>
<dbReference type="CDD" id="cd18026">
    <property type="entry name" value="DEXHc_POLQ-like"/>
    <property type="match status" value="1"/>
</dbReference>
<feature type="region of interest" description="Disordered" evidence="3">
    <location>
        <begin position="1244"/>
        <end position="1273"/>
    </location>
</feature>
<dbReference type="SUPFAM" id="SSF158702">
    <property type="entry name" value="Sec63 N-terminal domain-like"/>
    <property type="match status" value="1"/>
</dbReference>
<dbReference type="GO" id="GO:0003676">
    <property type="term" value="F:nucleic acid binding"/>
    <property type="evidence" value="ECO:0007669"/>
    <property type="project" value="InterPro"/>
</dbReference>
<dbReference type="GO" id="GO:0006302">
    <property type="term" value="P:double-strand break repair"/>
    <property type="evidence" value="ECO:0007669"/>
    <property type="project" value="TreeGrafter"/>
</dbReference>